<dbReference type="EMBL" id="CAXAMN010021317">
    <property type="protein sequence ID" value="CAK9057868.1"/>
    <property type="molecule type" value="Genomic_DNA"/>
</dbReference>
<accession>A0ABP0N293</accession>
<dbReference type="Proteomes" id="UP001642484">
    <property type="component" value="Unassembled WGS sequence"/>
</dbReference>
<keyword evidence="2" id="KW-1185">Reference proteome</keyword>
<evidence type="ECO:0000313" key="2">
    <source>
        <dbReference type="Proteomes" id="UP001642484"/>
    </source>
</evidence>
<dbReference type="Gene3D" id="1.25.10.10">
    <property type="entry name" value="Leucine-rich Repeat Variant"/>
    <property type="match status" value="5"/>
</dbReference>
<proteinExistence type="predicted"/>
<dbReference type="SMART" id="SM00185">
    <property type="entry name" value="ARM"/>
    <property type="match status" value="6"/>
</dbReference>
<sequence length="613" mass="65470">MAQLLELWRRIAADEVEHAEFAARVAEVLAILEDPESELQAAALGCLAAISARDPAACEGAQLQVVQVLLQSSPALLSSGALCVEAMAVDARSREVFRRCGAVKALVAALARLAPSSLPDGALPAVLAALKSLSVDEACQAEMAQLGALELLVQRLETVKAAECLGHFALQEVYRNRLYDLGAVIQLLKFIDSEHPSPSVGAVAALFNLCAHRACKVAVCQKGGLRLLSNLLSASSPLNQVAAMTFASLAEEETCAEAMADWAESQCLPALVQCLASRDEILLEKASQALLAVAQTPNGRRALCQEENLQQLLAPLRPRAKGAEGAACASLAKRLALSLMQRLAEEPAGRRALRRGGVVTLLRPWLEPSLSTEEAARLAWNLCAEEGCALELCRTGGVRVLLAAAESQCTAAVGALLLLSSQEEAMRQLYEQDAVLKLLPLLETRGELAILSAKLVTRMALELEQFPQDVWLPAAGALGEHLRSGSCAGQLAEELGACCWVLCGDQARCAVFVEHDGLWALAKLLAEEEALEPAVGCLQLLCHGHPKRQDAFLELGGLELLVPVLAPKQPLRVRHLAAKAVCALLEDEELRRRRLCDLGVYDEWVAILSTLGT</sequence>
<dbReference type="InterPro" id="IPR011989">
    <property type="entry name" value="ARM-like"/>
</dbReference>
<dbReference type="PANTHER" id="PTHR46241:SF1">
    <property type="entry name" value="OUTER DYNEIN ARM-DOCKING COMPLEX SUBUNIT 2"/>
    <property type="match status" value="1"/>
</dbReference>
<dbReference type="PANTHER" id="PTHR46241">
    <property type="entry name" value="ARMADILLO REPEAT-CONTAINING PROTEIN 4 ARMC4"/>
    <property type="match status" value="1"/>
</dbReference>
<protein>
    <submittedName>
        <fullName evidence="1">Uncharacterized protein</fullName>
    </submittedName>
</protein>
<dbReference type="GO" id="GO:0016740">
    <property type="term" value="F:transferase activity"/>
    <property type="evidence" value="ECO:0007669"/>
    <property type="project" value="UniProtKB-KW"/>
</dbReference>
<reference evidence="1 2" key="1">
    <citation type="submission" date="2024-02" db="EMBL/GenBank/DDBJ databases">
        <authorList>
            <person name="Chen Y."/>
            <person name="Shah S."/>
            <person name="Dougan E. K."/>
            <person name="Thang M."/>
            <person name="Chan C."/>
        </authorList>
    </citation>
    <scope>NUCLEOTIDE SEQUENCE [LARGE SCALE GENOMIC DNA]</scope>
</reference>
<dbReference type="InterPro" id="IPR016024">
    <property type="entry name" value="ARM-type_fold"/>
</dbReference>
<comment type="caution">
    <text evidence="1">The sequence shown here is derived from an EMBL/GenBank/DDBJ whole genome shotgun (WGS) entry which is preliminary data.</text>
</comment>
<dbReference type="InterPro" id="IPR000225">
    <property type="entry name" value="Armadillo"/>
</dbReference>
<evidence type="ECO:0000313" key="1">
    <source>
        <dbReference type="EMBL" id="CAK9057868.1"/>
    </source>
</evidence>
<organism evidence="1 2">
    <name type="scientific">Durusdinium trenchii</name>
    <dbReference type="NCBI Taxonomy" id="1381693"/>
    <lineage>
        <taxon>Eukaryota</taxon>
        <taxon>Sar</taxon>
        <taxon>Alveolata</taxon>
        <taxon>Dinophyceae</taxon>
        <taxon>Suessiales</taxon>
        <taxon>Symbiodiniaceae</taxon>
        <taxon>Durusdinium</taxon>
    </lineage>
</organism>
<name>A0ABP0N293_9DINO</name>
<dbReference type="SUPFAM" id="SSF48371">
    <property type="entry name" value="ARM repeat"/>
    <property type="match status" value="2"/>
</dbReference>
<gene>
    <name evidence="1" type="ORF">CCMP2556_LOCUS28517</name>
</gene>